<feature type="region of interest" description="Disordered" evidence="1">
    <location>
        <begin position="1"/>
        <end position="22"/>
    </location>
</feature>
<keyword evidence="3" id="KW-1185">Reference proteome</keyword>
<reference evidence="2 3" key="1">
    <citation type="submission" date="2018-04" db="EMBL/GenBank/DDBJ databases">
        <title>The genome of golden apple snail Pomacea canaliculata provides insight into stress tolerance and invasive adaptation.</title>
        <authorList>
            <person name="Liu C."/>
            <person name="Liu B."/>
            <person name="Ren Y."/>
            <person name="Zhang Y."/>
            <person name="Wang H."/>
            <person name="Li S."/>
            <person name="Jiang F."/>
            <person name="Yin L."/>
            <person name="Zhang G."/>
            <person name="Qian W."/>
            <person name="Fan W."/>
        </authorList>
    </citation>
    <scope>NUCLEOTIDE SEQUENCE [LARGE SCALE GENOMIC DNA]</scope>
    <source>
        <strain evidence="2">SZHN2017</strain>
        <tissue evidence="2">Muscle</tissue>
    </source>
</reference>
<evidence type="ECO:0000313" key="2">
    <source>
        <dbReference type="EMBL" id="PVD36568.1"/>
    </source>
</evidence>
<feature type="compositionally biased region" description="Pro residues" evidence="1">
    <location>
        <begin position="66"/>
        <end position="78"/>
    </location>
</feature>
<accession>A0A2T7PT16</accession>
<gene>
    <name evidence="2" type="ORF">C0Q70_03553</name>
</gene>
<feature type="region of interest" description="Disordered" evidence="1">
    <location>
        <begin position="51"/>
        <end position="140"/>
    </location>
</feature>
<feature type="compositionally biased region" description="Low complexity" evidence="1">
    <location>
        <begin position="1"/>
        <end position="18"/>
    </location>
</feature>
<dbReference type="AlphaFoldDB" id="A0A2T7PT16"/>
<name>A0A2T7PT16_POMCA</name>
<dbReference type="Proteomes" id="UP000245119">
    <property type="component" value="Linkage Group LG2"/>
</dbReference>
<organism evidence="2 3">
    <name type="scientific">Pomacea canaliculata</name>
    <name type="common">Golden apple snail</name>
    <dbReference type="NCBI Taxonomy" id="400727"/>
    <lineage>
        <taxon>Eukaryota</taxon>
        <taxon>Metazoa</taxon>
        <taxon>Spiralia</taxon>
        <taxon>Lophotrochozoa</taxon>
        <taxon>Mollusca</taxon>
        <taxon>Gastropoda</taxon>
        <taxon>Caenogastropoda</taxon>
        <taxon>Architaenioglossa</taxon>
        <taxon>Ampullarioidea</taxon>
        <taxon>Ampullariidae</taxon>
        <taxon>Pomacea</taxon>
    </lineage>
</organism>
<dbReference type="EMBL" id="PZQS01000002">
    <property type="protein sequence ID" value="PVD36568.1"/>
    <property type="molecule type" value="Genomic_DNA"/>
</dbReference>
<evidence type="ECO:0000313" key="3">
    <source>
        <dbReference type="Proteomes" id="UP000245119"/>
    </source>
</evidence>
<proteinExistence type="predicted"/>
<evidence type="ECO:0000256" key="1">
    <source>
        <dbReference type="SAM" id="MobiDB-lite"/>
    </source>
</evidence>
<sequence>MALQLSSSAAHFPSSSARAHTRTHTVARAFTAWAVARDVWVTSRLSIGDRASGTECHLRLRQKTPTSPPPPTTRPPQPSSHVAQRRGGDTHTENTSNHRRSQRTKLGKEHVISSNLAKSAQGIGKNLCREATPSGIRGPA</sequence>
<comment type="caution">
    <text evidence="2">The sequence shown here is derived from an EMBL/GenBank/DDBJ whole genome shotgun (WGS) entry which is preliminary data.</text>
</comment>
<protein>
    <submittedName>
        <fullName evidence="2">Uncharacterized protein</fullName>
    </submittedName>
</protein>